<evidence type="ECO:0000313" key="1">
    <source>
        <dbReference type="EMBL" id="KAI0038714.1"/>
    </source>
</evidence>
<protein>
    <submittedName>
        <fullName evidence="1">Uncharacterized protein</fullName>
    </submittedName>
</protein>
<proteinExistence type="predicted"/>
<sequence length="775" mass="84966">MWATKEQCAFLRSQLPLYRDAQALGCLAIGDFWPELFLQWLIQWPETEYHLTAASPKGEPTLQKRLKQWFNNHSRGAVGGNGAGKRRRVLNLSGKAARKKPAHQIYQQIFWQMCLKAVVEDAWAAYVRELPEGEEKMAEVVFRNKKCRELFDAEDQDVKAVVNAAHCGKSLQDGAAGDGDGTDDPLPDYQVNIEMLPQTAALALAEIHDQTNWLATILIGGPSPEDGGFILYALHMRLDDGRTFATMYPDFKDNVEQPFKIFLRAAFASSTKTDSSGCTSAALNPGSSGTSSSPASGNTTQELSDVDTTRASSGVASARGEGTVAMDIPSPANTHVRSNSAEPTVPPKKAQKCAKSTDVTSDADDGEIENFEVDEPDTEVAPALPLIRHGITQYKQDRLDNIARNKALLKDLGLDVPFFSEADKKNAEKETQRAKLAALANVPPRHSERIRSLSSNEKGIHDKDEQESGGDRSANADDLPRSSIHIATSPSPSTPAPSTDTASDQVRLPSTQHLSSPLATDTTNNGPTKSAGSHQMTSTTMLTPRASEPLSDQVNIPATRTRSKAQSKTGVGREVKAEWPKWLMSDHGHLANVIDDETWRMLVWTWAAIEEKLGYLSGKGLGQTISARRDKSPCTSLPLAHPTRHHIDNVEEFAASLARQRMALDATWVDCMKGGRSGFVIVLITLSWWFGVVETNQEKREWESALEDTVWVSEQMLARAQSTGGKHGVEEDTQVVVDSVSPRRSVQQCGSLNFRKVVFNTPSYVFNTRRIALTP</sequence>
<reference evidence="1" key="2">
    <citation type="journal article" date="2022" name="New Phytol.">
        <title>Evolutionary transition to the ectomycorrhizal habit in the genomes of a hyperdiverse lineage of mushroom-forming fungi.</title>
        <authorList>
            <person name="Looney B."/>
            <person name="Miyauchi S."/>
            <person name="Morin E."/>
            <person name="Drula E."/>
            <person name="Courty P.E."/>
            <person name="Kohler A."/>
            <person name="Kuo A."/>
            <person name="LaButti K."/>
            <person name="Pangilinan J."/>
            <person name="Lipzen A."/>
            <person name="Riley R."/>
            <person name="Andreopoulos W."/>
            <person name="He G."/>
            <person name="Johnson J."/>
            <person name="Nolan M."/>
            <person name="Tritt A."/>
            <person name="Barry K.W."/>
            <person name="Grigoriev I.V."/>
            <person name="Nagy L.G."/>
            <person name="Hibbett D."/>
            <person name="Henrissat B."/>
            <person name="Matheny P.B."/>
            <person name="Labbe J."/>
            <person name="Martin F.M."/>
        </authorList>
    </citation>
    <scope>NUCLEOTIDE SEQUENCE</scope>
    <source>
        <strain evidence="1">FP105234-sp</strain>
    </source>
</reference>
<evidence type="ECO:0000313" key="2">
    <source>
        <dbReference type="Proteomes" id="UP000814033"/>
    </source>
</evidence>
<accession>A0ACB8R3N5</accession>
<dbReference type="EMBL" id="MU276430">
    <property type="protein sequence ID" value="KAI0038714.1"/>
    <property type="molecule type" value="Genomic_DNA"/>
</dbReference>
<gene>
    <name evidence="1" type="ORF">FA95DRAFT_1578040</name>
</gene>
<name>A0ACB8R3N5_9AGAM</name>
<organism evidence="1 2">
    <name type="scientific">Auriscalpium vulgare</name>
    <dbReference type="NCBI Taxonomy" id="40419"/>
    <lineage>
        <taxon>Eukaryota</taxon>
        <taxon>Fungi</taxon>
        <taxon>Dikarya</taxon>
        <taxon>Basidiomycota</taxon>
        <taxon>Agaricomycotina</taxon>
        <taxon>Agaricomycetes</taxon>
        <taxon>Russulales</taxon>
        <taxon>Auriscalpiaceae</taxon>
        <taxon>Auriscalpium</taxon>
    </lineage>
</organism>
<keyword evidence="2" id="KW-1185">Reference proteome</keyword>
<reference evidence="1" key="1">
    <citation type="submission" date="2021-02" db="EMBL/GenBank/DDBJ databases">
        <authorList>
            <consortium name="DOE Joint Genome Institute"/>
            <person name="Ahrendt S."/>
            <person name="Looney B.P."/>
            <person name="Miyauchi S."/>
            <person name="Morin E."/>
            <person name="Drula E."/>
            <person name="Courty P.E."/>
            <person name="Chicoki N."/>
            <person name="Fauchery L."/>
            <person name="Kohler A."/>
            <person name="Kuo A."/>
            <person name="Labutti K."/>
            <person name="Pangilinan J."/>
            <person name="Lipzen A."/>
            <person name="Riley R."/>
            <person name="Andreopoulos W."/>
            <person name="He G."/>
            <person name="Johnson J."/>
            <person name="Barry K.W."/>
            <person name="Grigoriev I.V."/>
            <person name="Nagy L."/>
            <person name="Hibbett D."/>
            <person name="Henrissat B."/>
            <person name="Matheny P.B."/>
            <person name="Labbe J."/>
            <person name="Martin F."/>
        </authorList>
    </citation>
    <scope>NUCLEOTIDE SEQUENCE</scope>
    <source>
        <strain evidence="1">FP105234-sp</strain>
    </source>
</reference>
<comment type="caution">
    <text evidence="1">The sequence shown here is derived from an EMBL/GenBank/DDBJ whole genome shotgun (WGS) entry which is preliminary data.</text>
</comment>
<dbReference type="Proteomes" id="UP000814033">
    <property type="component" value="Unassembled WGS sequence"/>
</dbReference>